<evidence type="ECO:0000256" key="2">
    <source>
        <dbReference type="ARBA" id="ARBA00010072"/>
    </source>
</evidence>
<dbReference type="PANTHER" id="PTHR30614:SF20">
    <property type="entry name" value="GLUTAMINE TRANSPORT SYSTEM PERMEASE PROTEIN GLNP"/>
    <property type="match status" value="1"/>
</dbReference>
<dbReference type="InterPro" id="IPR043429">
    <property type="entry name" value="ArtM/GltK/GlnP/TcyL/YhdX-like"/>
</dbReference>
<evidence type="ECO:0000256" key="5">
    <source>
        <dbReference type="ARBA" id="ARBA00022692"/>
    </source>
</evidence>
<evidence type="ECO:0000259" key="10">
    <source>
        <dbReference type="PROSITE" id="PS50928"/>
    </source>
</evidence>
<feature type="transmembrane region" description="Helical" evidence="9">
    <location>
        <begin position="43"/>
        <end position="62"/>
    </location>
</feature>
<dbReference type="GO" id="GO:0022857">
    <property type="term" value="F:transmembrane transporter activity"/>
    <property type="evidence" value="ECO:0007669"/>
    <property type="project" value="InterPro"/>
</dbReference>
<organism evidence="11 12">
    <name type="scientific">Candidatus Caccousia avicola</name>
    <dbReference type="NCBI Taxonomy" id="2840721"/>
    <lineage>
        <taxon>Bacteria</taxon>
        <taxon>Bacillati</taxon>
        <taxon>Bacillota</taxon>
        <taxon>Clostridia</taxon>
        <taxon>Eubacteriales</taxon>
        <taxon>Oscillospiraceae</taxon>
        <taxon>Oscillospiraceae incertae sedis</taxon>
        <taxon>Candidatus Caccousia</taxon>
    </lineage>
</organism>
<dbReference type="PANTHER" id="PTHR30614">
    <property type="entry name" value="MEMBRANE COMPONENT OF AMINO ACID ABC TRANSPORTER"/>
    <property type="match status" value="1"/>
</dbReference>
<dbReference type="EMBL" id="DVGZ01000112">
    <property type="protein sequence ID" value="HIR48069.1"/>
    <property type="molecule type" value="Genomic_DNA"/>
</dbReference>
<gene>
    <name evidence="11" type="ORF">IAB89_10540</name>
</gene>
<dbReference type="GO" id="GO:0006865">
    <property type="term" value="P:amino acid transport"/>
    <property type="evidence" value="ECO:0007669"/>
    <property type="project" value="UniProtKB-KW"/>
</dbReference>
<accession>A0A9D1APA3</accession>
<sequence>MIQGAAFLTSVQDFFASVQEEFYRCFIEENRYMYLVEGLGNTLLITLVAVIIGVVLGSLTALVRISYAANRKKWWLKILNAICGLYLTVIRGTPMVVQLLIMYFVIITATFIPPIVVAMIAFGLNSGAYVAEVVRSGIQSVDRGQMEAGRSLGLSGRTTMIRIILPQAFKNVAPAIFNEFIVLLKETSVAGYVGIQDLTKGGDIIRSITYIAYMPFFMVAAVYLVLVVGLTTILKRLERRLARSDKR</sequence>
<evidence type="ECO:0000256" key="4">
    <source>
        <dbReference type="ARBA" id="ARBA00022475"/>
    </source>
</evidence>
<dbReference type="Pfam" id="PF00528">
    <property type="entry name" value="BPD_transp_1"/>
    <property type="match status" value="1"/>
</dbReference>
<comment type="subcellular location">
    <subcellularLocation>
        <location evidence="1 9">Cell membrane</location>
        <topology evidence="1 9">Multi-pass membrane protein</topology>
    </subcellularLocation>
</comment>
<dbReference type="GO" id="GO:0043190">
    <property type="term" value="C:ATP-binding cassette (ABC) transporter complex"/>
    <property type="evidence" value="ECO:0007669"/>
    <property type="project" value="InterPro"/>
</dbReference>
<evidence type="ECO:0000313" key="12">
    <source>
        <dbReference type="Proteomes" id="UP000824242"/>
    </source>
</evidence>
<dbReference type="InterPro" id="IPR000515">
    <property type="entry name" value="MetI-like"/>
</dbReference>
<evidence type="ECO:0000256" key="6">
    <source>
        <dbReference type="ARBA" id="ARBA00022970"/>
    </source>
</evidence>
<dbReference type="CDD" id="cd06261">
    <property type="entry name" value="TM_PBP2"/>
    <property type="match status" value="1"/>
</dbReference>
<evidence type="ECO:0000313" key="11">
    <source>
        <dbReference type="EMBL" id="HIR48069.1"/>
    </source>
</evidence>
<keyword evidence="7 9" id="KW-1133">Transmembrane helix</keyword>
<dbReference type="SUPFAM" id="SSF161098">
    <property type="entry name" value="MetI-like"/>
    <property type="match status" value="1"/>
</dbReference>
<reference evidence="11" key="2">
    <citation type="journal article" date="2021" name="PeerJ">
        <title>Extensive microbial diversity within the chicken gut microbiome revealed by metagenomics and culture.</title>
        <authorList>
            <person name="Gilroy R."/>
            <person name="Ravi A."/>
            <person name="Getino M."/>
            <person name="Pursley I."/>
            <person name="Horton D.L."/>
            <person name="Alikhan N.F."/>
            <person name="Baker D."/>
            <person name="Gharbi K."/>
            <person name="Hall N."/>
            <person name="Watson M."/>
            <person name="Adriaenssens E.M."/>
            <person name="Foster-Nyarko E."/>
            <person name="Jarju S."/>
            <person name="Secka A."/>
            <person name="Antonio M."/>
            <person name="Oren A."/>
            <person name="Chaudhuri R.R."/>
            <person name="La Ragione R."/>
            <person name="Hildebrand F."/>
            <person name="Pallen M.J."/>
        </authorList>
    </citation>
    <scope>NUCLEOTIDE SEQUENCE</scope>
    <source>
        <strain evidence="11">ChiSxjej1B13-7958</strain>
    </source>
</reference>
<dbReference type="PROSITE" id="PS50928">
    <property type="entry name" value="ABC_TM1"/>
    <property type="match status" value="1"/>
</dbReference>
<feature type="transmembrane region" description="Helical" evidence="9">
    <location>
        <begin position="100"/>
        <end position="122"/>
    </location>
</feature>
<evidence type="ECO:0000256" key="1">
    <source>
        <dbReference type="ARBA" id="ARBA00004651"/>
    </source>
</evidence>
<dbReference type="InterPro" id="IPR010065">
    <property type="entry name" value="AA_ABC_transptr_permease_3TM"/>
</dbReference>
<comment type="similarity">
    <text evidence="2">Belongs to the binding-protein-dependent transport system permease family. HisMQ subfamily.</text>
</comment>
<dbReference type="Proteomes" id="UP000824242">
    <property type="component" value="Unassembled WGS sequence"/>
</dbReference>
<evidence type="ECO:0000256" key="8">
    <source>
        <dbReference type="ARBA" id="ARBA00023136"/>
    </source>
</evidence>
<keyword evidence="8 9" id="KW-0472">Membrane</keyword>
<feature type="domain" description="ABC transmembrane type-1" evidence="10">
    <location>
        <begin position="39"/>
        <end position="235"/>
    </location>
</feature>
<dbReference type="NCBIfam" id="TIGR01726">
    <property type="entry name" value="HEQRo_perm_3TM"/>
    <property type="match status" value="1"/>
</dbReference>
<dbReference type="FunFam" id="1.10.3720.10:FF:000033">
    <property type="entry name" value="Polar amino acid ABC transporter permease"/>
    <property type="match status" value="1"/>
</dbReference>
<dbReference type="AlphaFoldDB" id="A0A9D1APA3"/>
<feature type="transmembrane region" description="Helical" evidence="9">
    <location>
        <begin position="210"/>
        <end position="234"/>
    </location>
</feature>
<keyword evidence="6" id="KW-0029">Amino-acid transport</keyword>
<evidence type="ECO:0000256" key="9">
    <source>
        <dbReference type="RuleBase" id="RU363032"/>
    </source>
</evidence>
<keyword evidence="5 9" id="KW-0812">Transmembrane</keyword>
<keyword evidence="3 9" id="KW-0813">Transport</keyword>
<evidence type="ECO:0000256" key="3">
    <source>
        <dbReference type="ARBA" id="ARBA00022448"/>
    </source>
</evidence>
<keyword evidence="4" id="KW-1003">Cell membrane</keyword>
<protein>
    <submittedName>
        <fullName evidence="11">Amino acid ABC transporter permease</fullName>
    </submittedName>
</protein>
<dbReference type="InterPro" id="IPR035906">
    <property type="entry name" value="MetI-like_sf"/>
</dbReference>
<proteinExistence type="inferred from homology"/>
<comment type="caution">
    <text evidence="11">The sequence shown here is derived from an EMBL/GenBank/DDBJ whole genome shotgun (WGS) entry which is preliminary data.</text>
</comment>
<evidence type="ECO:0000256" key="7">
    <source>
        <dbReference type="ARBA" id="ARBA00022989"/>
    </source>
</evidence>
<name>A0A9D1APA3_9FIRM</name>
<dbReference type="Gene3D" id="1.10.3720.10">
    <property type="entry name" value="MetI-like"/>
    <property type="match status" value="1"/>
</dbReference>
<reference evidence="11" key="1">
    <citation type="submission" date="2020-10" db="EMBL/GenBank/DDBJ databases">
        <authorList>
            <person name="Gilroy R."/>
        </authorList>
    </citation>
    <scope>NUCLEOTIDE SEQUENCE</scope>
    <source>
        <strain evidence="11">ChiSxjej1B13-7958</strain>
    </source>
</reference>